<keyword evidence="5" id="KW-1185">Reference proteome</keyword>
<name>A0ABV8B7I5_9BACI</name>
<dbReference type="Gene3D" id="1.10.4190.10">
    <property type="entry name" value="Urease accessory protein UreF"/>
    <property type="match status" value="1"/>
</dbReference>
<dbReference type="PIRSF" id="PIRSF009467">
    <property type="entry name" value="Ureas_acces_UreF"/>
    <property type="match status" value="1"/>
</dbReference>
<dbReference type="InterPro" id="IPR038277">
    <property type="entry name" value="UreF_sf"/>
</dbReference>
<comment type="subcellular location">
    <subcellularLocation>
        <location evidence="3">Cytoplasm</location>
    </subcellularLocation>
</comment>
<evidence type="ECO:0000313" key="5">
    <source>
        <dbReference type="Proteomes" id="UP001595752"/>
    </source>
</evidence>
<sequence>MIDSLLPLLQLCDSNFPSGAFSHSFGMETYIQEGVITDVHSFQKMLDIYIGHQLVYTDGLGCRLAYQYLEGNLPAQVWELDEQLFVLSLARETREGTKRIGEQMTRLCAALYSSPTLAVYGQRIREKKNFGHPAIVFAMICRQLEIGMQEAIAGCLYASVSSLIQNAVRGVPLGQTDGQRLLLYSQTQIKEVLPGILRLEAEELGRSLPGMEIAQMRHEQLGVRLFMS</sequence>
<keyword evidence="1 3" id="KW-0996">Nickel insertion</keyword>
<comment type="caution">
    <text evidence="4">The sequence shown here is derived from an EMBL/GenBank/DDBJ whole genome shotgun (WGS) entry which is preliminary data.</text>
</comment>
<dbReference type="InterPro" id="IPR002639">
    <property type="entry name" value="UreF"/>
</dbReference>
<dbReference type="RefSeq" id="WP_377918516.1">
    <property type="nucleotide sequence ID" value="NZ_JBHRZT010000072.1"/>
</dbReference>
<organism evidence="4 5">
    <name type="scientific">Bacillus songklensis</name>
    <dbReference type="NCBI Taxonomy" id="1069116"/>
    <lineage>
        <taxon>Bacteria</taxon>
        <taxon>Bacillati</taxon>
        <taxon>Bacillota</taxon>
        <taxon>Bacilli</taxon>
        <taxon>Bacillales</taxon>
        <taxon>Bacillaceae</taxon>
        <taxon>Bacillus</taxon>
    </lineage>
</organism>
<dbReference type="EMBL" id="JBHRZT010000072">
    <property type="protein sequence ID" value="MFC3886148.1"/>
    <property type="molecule type" value="Genomic_DNA"/>
</dbReference>
<comment type="similarity">
    <text evidence="3">Belongs to the UreF family.</text>
</comment>
<comment type="subunit">
    <text evidence="3">UreD, UreF and UreG form a complex that acts as a GTP-hydrolysis-dependent molecular chaperone, activating the urease apoprotein by helping to assemble the nickel containing metallocenter of UreC. The UreE protein probably delivers the nickel.</text>
</comment>
<proteinExistence type="inferred from homology"/>
<protein>
    <recommendedName>
        <fullName evidence="3">Urease accessory protein UreF</fullName>
    </recommendedName>
</protein>
<dbReference type="HAMAP" id="MF_01385">
    <property type="entry name" value="UreF"/>
    <property type="match status" value="1"/>
</dbReference>
<accession>A0ABV8B7I5</accession>
<gene>
    <name evidence="3" type="primary">ureF</name>
    <name evidence="4" type="ORF">ACFOU2_22745</name>
</gene>
<reference evidence="5" key="1">
    <citation type="journal article" date="2019" name="Int. J. Syst. Evol. Microbiol.">
        <title>The Global Catalogue of Microorganisms (GCM) 10K type strain sequencing project: providing services to taxonomists for standard genome sequencing and annotation.</title>
        <authorList>
            <consortium name="The Broad Institute Genomics Platform"/>
            <consortium name="The Broad Institute Genome Sequencing Center for Infectious Disease"/>
            <person name="Wu L."/>
            <person name="Ma J."/>
        </authorList>
    </citation>
    <scope>NUCLEOTIDE SEQUENCE [LARGE SCALE GENOMIC DNA]</scope>
    <source>
        <strain evidence="5">CCUG 61889</strain>
    </source>
</reference>
<dbReference type="Proteomes" id="UP001595752">
    <property type="component" value="Unassembled WGS sequence"/>
</dbReference>
<evidence type="ECO:0000313" key="4">
    <source>
        <dbReference type="EMBL" id="MFC3886148.1"/>
    </source>
</evidence>
<keyword evidence="3" id="KW-0963">Cytoplasm</keyword>
<dbReference type="Pfam" id="PF01730">
    <property type="entry name" value="UreF"/>
    <property type="match status" value="1"/>
</dbReference>
<evidence type="ECO:0000256" key="1">
    <source>
        <dbReference type="ARBA" id="ARBA00022988"/>
    </source>
</evidence>
<evidence type="ECO:0000256" key="2">
    <source>
        <dbReference type="ARBA" id="ARBA00023186"/>
    </source>
</evidence>
<dbReference type="PANTHER" id="PTHR33620">
    <property type="entry name" value="UREASE ACCESSORY PROTEIN F"/>
    <property type="match status" value="1"/>
</dbReference>
<dbReference type="PANTHER" id="PTHR33620:SF1">
    <property type="entry name" value="UREASE ACCESSORY PROTEIN F"/>
    <property type="match status" value="1"/>
</dbReference>
<keyword evidence="2 3" id="KW-0143">Chaperone</keyword>
<comment type="function">
    <text evidence="3">Required for maturation of urease via the functional incorporation of the urease nickel metallocenter.</text>
</comment>
<evidence type="ECO:0000256" key="3">
    <source>
        <dbReference type="HAMAP-Rule" id="MF_01385"/>
    </source>
</evidence>